<feature type="transmembrane region" description="Helical" evidence="9">
    <location>
        <begin position="144"/>
        <end position="164"/>
    </location>
</feature>
<dbReference type="Proteomes" id="UP000004324">
    <property type="component" value="Unassembled WGS sequence"/>
</dbReference>
<dbReference type="Pfam" id="PF03812">
    <property type="entry name" value="KdgT"/>
    <property type="match status" value="1"/>
</dbReference>
<keyword evidence="4" id="KW-0762">Sugar transport</keyword>
<dbReference type="PATRIC" id="fig|1149862.3.peg.1638"/>
<evidence type="ECO:0000256" key="6">
    <source>
        <dbReference type="ARBA" id="ARBA00022847"/>
    </source>
</evidence>
<keyword evidence="5 9" id="KW-0812">Transmembrane</keyword>
<organism evidence="10 11">
    <name type="scientific">Pelosinus fermentans B4</name>
    <dbReference type="NCBI Taxonomy" id="1149862"/>
    <lineage>
        <taxon>Bacteria</taxon>
        <taxon>Bacillati</taxon>
        <taxon>Bacillota</taxon>
        <taxon>Negativicutes</taxon>
        <taxon>Selenomonadales</taxon>
        <taxon>Sporomusaceae</taxon>
        <taxon>Pelosinus</taxon>
    </lineage>
</organism>
<keyword evidence="8 9" id="KW-0472">Membrane</keyword>
<dbReference type="EMBL" id="AKVJ01000021">
    <property type="protein sequence ID" value="EIW19367.1"/>
    <property type="molecule type" value="Genomic_DNA"/>
</dbReference>
<keyword evidence="2" id="KW-0813">Transport</keyword>
<dbReference type="InterPro" id="IPR004684">
    <property type="entry name" value="2keto-3dGluconate_permease"/>
</dbReference>
<evidence type="ECO:0000256" key="8">
    <source>
        <dbReference type="ARBA" id="ARBA00023136"/>
    </source>
</evidence>
<accession>I9B2M9</accession>
<dbReference type="RefSeq" id="WP_007932988.1">
    <property type="nucleotide sequence ID" value="NZ_AKVJ01000021.1"/>
</dbReference>
<evidence type="ECO:0000256" key="7">
    <source>
        <dbReference type="ARBA" id="ARBA00022989"/>
    </source>
</evidence>
<feature type="transmembrane region" description="Helical" evidence="9">
    <location>
        <begin position="272"/>
        <end position="298"/>
    </location>
</feature>
<feature type="transmembrane region" description="Helical" evidence="9">
    <location>
        <begin position="45"/>
        <end position="64"/>
    </location>
</feature>
<gene>
    <name evidence="10" type="ORF">FB4_3077</name>
</gene>
<proteinExistence type="inferred from homology"/>
<feature type="transmembrane region" description="Helical" evidence="9">
    <location>
        <begin position="76"/>
        <end position="96"/>
    </location>
</feature>
<feature type="transmembrane region" description="Helical" evidence="9">
    <location>
        <begin position="12"/>
        <end position="33"/>
    </location>
</feature>
<evidence type="ECO:0000256" key="4">
    <source>
        <dbReference type="ARBA" id="ARBA00022597"/>
    </source>
</evidence>
<reference evidence="10 11" key="1">
    <citation type="journal article" date="2012" name="J. Bacteriol.">
        <title>Draft Genome Sequences for Two Metal-Reducing Pelosinus fermentans Strains Isolated from a Cr(VI)-Contaminated Site and for Type Strain R7.</title>
        <authorList>
            <person name="Brown S.D."/>
            <person name="Podar M."/>
            <person name="Klingeman D.M."/>
            <person name="Johnson C.M."/>
            <person name="Yang Z.K."/>
            <person name="Utturkar S.M."/>
            <person name="Land M.L."/>
            <person name="Mosher J.J."/>
            <person name="Hurt R.A.Jr."/>
            <person name="Phelps T.J."/>
            <person name="Palumbo A.V."/>
            <person name="Arkin A.P."/>
            <person name="Hazen T.C."/>
            <person name="Elias D.A."/>
        </authorList>
    </citation>
    <scope>NUCLEOTIDE SEQUENCE [LARGE SCALE GENOMIC DNA]</scope>
    <source>
        <strain evidence="10 11">B4</strain>
    </source>
</reference>
<evidence type="ECO:0000256" key="2">
    <source>
        <dbReference type="ARBA" id="ARBA00022448"/>
    </source>
</evidence>
<sequence length="330" mass="34330">MKIMKSISRVPGGLMVVPLFIGMVINTFFPTMLKIGGFTEALSGIGYPTVLGMYLFVCGTKMTLKTAPSMLKRGFGILSAKVGTAIIIAFAVSRLFNGDLFGLSALAVMAAMSDTNGGMFLALTSVMGSKEDAGTYVPQSIETGPFLTMLFLVGAGLANIPWLTMWSVVAPILMGAILGNLDEDLRKFFGDHEPLIVPFMAFTLGQNINLNSVLAAGIQGIVLGVFVWAVTGLVCILADKKLGGSGIAGAAASSTAGNAAAVPSAVAMADHAYIAIAPIATVQVAASVIVTAVLTPLLTSWMYKKNHKEGPDQAALDASLYCKDVHSAKE</sequence>
<keyword evidence="11" id="KW-1185">Reference proteome</keyword>
<evidence type="ECO:0000256" key="3">
    <source>
        <dbReference type="ARBA" id="ARBA00022475"/>
    </source>
</evidence>
<dbReference type="GO" id="GO:0016020">
    <property type="term" value="C:membrane"/>
    <property type="evidence" value="ECO:0007669"/>
    <property type="project" value="InterPro"/>
</dbReference>
<keyword evidence="3" id="KW-1003">Cell membrane</keyword>
<protein>
    <submittedName>
        <fullName evidence="10">2-keto-3-deoxygluconate permease</fullName>
    </submittedName>
</protein>
<feature type="transmembrane region" description="Helical" evidence="9">
    <location>
        <begin position="245"/>
        <end position="266"/>
    </location>
</feature>
<evidence type="ECO:0000256" key="1">
    <source>
        <dbReference type="ARBA" id="ARBA00006430"/>
    </source>
</evidence>
<keyword evidence="7 9" id="KW-1133">Transmembrane helix</keyword>
<evidence type="ECO:0000256" key="9">
    <source>
        <dbReference type="SAM" id="Phobius"/>
    </source>
</evidence>
<evidence type="ECO:0000256" key="5">
    <source>
        <dbReference type="ARBA" id="ARBA00022692"/>
    </source>
</evidence>
<dbReference type="OrthoDB" id="2833at2"/>
<feature type="transmembrane region" description="Helical" evidence="9">
    <location>
        <begin position="213"/>
        <end position="238"/>
    </location>
</feature>
<keyword evidence="6" id="KW-0769">Symport</keyword>
<name>I9B2M9_9FIRM</name>
<dbReference type="AlphaFoldDB" id="I9B2M9"/>
<comment type="caution">
    <text evidence="10">The sequence shown here is derived from an EMBL/GenBank/DDBJ whole genome shotgun (WGS) entry which is preliminary data.</text>
</comment>
<comment type="similarity">
    <text evidence="1">Belongs to the KdgT transporter family.</text>
</comment>
<feature type="transmembrane region" description="Helical" evidence="9">
    <location>
        <begin position="102"/>
        <end position="123"/>
    </location>
</feature>
<dbReference type="GO" id="GO:0015649">
    <property type="term" value="F:2-keto-3-deoxygluconate:proton symporter activity"/>
    <property type="evidence" value="ECO:0007669"/>
    <property type="project" value="InterPro"/>
</dbReference>
<evidence type="ECO:0000313" key="10">
    <source>
        <dbReference type="EMBL" id="EIW19367.1"/>
    </source>
</evidence>
<evidence type="ECO:0000313" key="11">
    <source>
        <dbReference type="Proteomes" id="UP000004324"/>
    </source>
</evidence>